<dbReference type="GO" id="GO:0003677">
    <property type="term" value="F:DNA binding"/>
    <property type="evidence" value="ECO:0007669"/>
    <property type="project" value="InterPro"/>
</dbReference>
<evidence type="ECO:0000259" key="2">
    <source>
        <dbReference type="Pfam" id="PF01548"/>
    </source>
</evidence>
<protein>
    <recommendedName>
        <fullName evidence="2">Transposase IS110-like N-terminal domain-containing protein</fullName>
    </recommendedName>
</protein>
<name>A0A9W6C2B0_9CHLO</name>
<dbReference type="Proteomes" id="UP001165080">
    <property type="component" value="Unassembled WGS sequence"/>
</dbReference>
<proteinExistence type="predicted"/>
<comment type="caution">
    <text evidence="3">The sequence shown here is derived from an EMBL/GenBank/DDBJ whole genome shotgun (WGS) entry which is preliminary data.</text>
</comment>
<sequence length="490" mass="53087">MDQVRLVGVVRQGGEIGDVLPRGGVPQCGCPVQAQDAPHQHRCQTEIGHAPAVDLPNTHLQLIGDLLDGAIGHQVLHEPKGTCNSRMLPCPFRDDVREQFHGGALIGHTSQPMLRFYGCGRSPDLGQWTPLVAPPVQRGTSDAASLSEPDAHPHYSDARPGRHPRAGDGAEPLQAPLDPGDPAPGIRHDRPLPHLPGGKGVAHIAHPRPKNLPRIQPWLGAQVQMPIHSTILPARHECSKNKGVLRRVEVVSFACLISSAIIVYGDQAPVFTERTSVGLDVHARSVAAAAIDGATGELVQARLTPDHDHIRTWIRELPGPVAVAYEGRSNRIWAGPCPGIRRGPLQRPSGDRIKTDARDAVHLARLLRLDEITAVTVPGVEQEAARDLVRAREDCRGDLMRARHRVSKLLLRHGIVYTDGAAWTGAHHAWLARQHLGTPATRMAFDAEHEAVLATLARRDRLDAAITAMAADSQFTPVVHRLCCLRGIVP</sequence>
<evidence type="ECO:0000313" key="4">
    <source>
        <dbReference type="Proteomes" id="UP001165080"/>
    </source>
</evidence>
<dbReference type="AlphaFoldDB" id="A0A9W6C2B0"/>
<dbReference type="GO" id="GO:0006313">
    <property type="term" value="P:DNA transposition"/>
    <property type="evidence" value="ECO:0007669"/>
    <property type="project" value="InterPro"/>
</dbReference>
<feature type="compositionally biased region" description="Basic and acidic residues" evidence="1">
    <location>
        <begin position="149"/>
        <end position="168"/>
    </location>
</feature>
<keyword evidence="4" id="KW-1185">Reference proteome</keyword>
<dbReference type="GO" id="GO:0004803">
    <property type="term" value="F:transposase activity"/>
    <property type="evidence" value="ECO:0007669"/>
    <property type="project" value="InterPro"/>
</dbReference>
<dbReference type="EMBL" id="BRXU01000067">
    <property type="protein sequence ID" value="GLC62567.1"/>
    <property type="molecule type" value="Genomic_DNA"/>
</dbReference>
<organism evidence="3 4">
    <name type="scientific">Pleodorina starrii</name>
    <dbReference type="NCBI Taxonomy" id="330485"/>
    <lineage>
        <taxon>Eukaryota</taxon>
        <taxon>Viridiplantae</taxon>
        <taxon>Chlorophyta</taxon>
        <taxon>core chlorophytes</taxon>
        <taxon>Chlorophyceae</taxon>
        <taxon>CS clade</taxon>
        <taxon>Chlamydomonadales</taxon>
        <taxon>Volvocaceae</taxon>
        <taxon>Pleodorina</taxon>
    </lineage>
</organism>
<dbReference type="InterPro" id="IPR002525">
    <property type="entry name" value="Transp_IS110-like_N"/>
</dbReference>
<accession>A0A9W6C2B0</accession>
<feature type="region of interest" description="Disordered" evidence="1">
    <location>
        <begin position="128"/>
        <end position="201"/>
    </location>
</feature>
<gene>
    <name evidence="3" type="primary">PLESTB003697</name>
    <name evidence="3" type="ORF">PLESTB_001914400</name>
</gene>
<feature type="domain" description="Transposase IS110-like N-terminal" evidence="2">
    <location>
        <begin position="352"/>
        <end position="412"/>
    </location>
</feature>
<reference evidence="3 4" key="1">
    <citation type="journal article" date="2023" name="Commun. Biol.">
        <title>Reorganization of the ancestral sex-determining regions during the evolution of trioecy in Pleodorina starrii.</title>
        <authorList>
            <person name="Takahashi K."/>
            <person name="Suzuki S."/>
            <person name="Kawai-Toyooka H."/>
            <person name="Yamamoto K."/>
            <person name="Hamaji T."/>
            <person name="Ootsuki R."/>
            <person name="Yamaguchi H."/>
            <person name="Kawachi M."/>
            <person name="Higashiyama T."/>
            <person name="Nozaki H."/>
        </authorList>
    </citation>
    <scope>NUCLEOTIDE SEQUENCE [LARGE SCALE GENOMIC DNA]</scope>
    <source>
        <strain evidence="3 4">NIES-4479</strain>
    </source>
</reference>
<evidence type="ECO:0000256" key="1">
    <source>
        <dbReference type="SAM" id="MobiDB-lite"/>
    </source>
</evidence>
<evidence type="ECO:0000313" key="3">
    <source>
        <dbReference type="EMBL" id="GLC62567.1"/>
    </source>
</evidence>
<dbReference type="Pfam" id="PF01548">
    <property type="entry name" value="DEDD_Tnp_IS110"/>
    <property type="match status" value="1"/>
</dbReference>